<evidence type="ECO:0000256" key="6">
    <source>
        <dbReference type="SAM" id="MobiDB-lite"/>
    </source>
</evidence>
<organism evidence="8 9">
    <name type="scientific">Pichia inconspicua</name>
    <dbReference type="NCBI Taxonomy" id="52247"/>
    <lineage>
        <taxon>Eukaryota</taxon>
        <taxon>Fungi</taxon>
        <taxon>Dikarya</taxon>
        <taxon>Ascomycota</taxon>
        <taxon>Saccharomycotina</taxon>
        <taxon>Pichiomycetes</taxon>
        <taxon>Pichiales</taxon>
        <taxon>Pichiaceae</taxon>
        <taxon>Pichia</taxon>
    </lineage>
</organism>
<evidence type="ECO:0000256" key="3">
    <source>
        <dbReference type="ARBA" id="ARBA00022692"/>
    </source>
</evidence>
<dbReference type="Proteomes" id="UP000307173">
    <property type="component" value="Unassembled WGS sequence"/>
</dbReference>
<feature type="transmembrane region" description="Helical" evidence="7">
    <location>
        <begin position="246"/>
        <end position="265"/>
    </location>
</feature>
<dbReference type="OrthoDB" id="7859621at2759"/>
<dbReference type="InterPro" id="IPR002995">
    <property type="entry name" value="Surf4"/>
</dbReference>
<comment type="subcellular location">
    <subcellularLocation>
        <location evidence="1">Membrane</location>
        <topology evidence="1">Multi-pass membrane protein</topology>
    </subcellularLocation>
</comment>
<accession>A0A4V4NFT3</accession>
<evidence type="ECO:0008006" key="10">
    <source>
        <dbReference type="Google" id="ProtNLM"/>
    </source>
</evidence>
<dbReference type="AlphaFoldDB" id="A0A4V4NFT3"/>
<feature type="transmembrane region" description="Helical" evidence="7">
    <location>
        <begin position="310"/>
        <end position="329"/>
    </location>
</feature>
<feature type="region of interest" description="Disordered" evidence="6">
    <location>
        <begin position="1"/>
        <end position="32"/>
    </location>
</feature>
<evidence type="ECO:0000256" key="2">
    <source>
        <dbReference type="ARBA" id="ARBA00006945"/>
    </source>
</evidence>
<keyword evidence="3 7" id="KW-0812">Transmembrane</keyword>
<keyword evidence="5 7" id="KW-0472">Membrane</keyword>
<protein>
    <recommendedName>
        <fullName evidence="10">ER-derived vesicles protein ERV29</fullName>
    </recommendedName>
</protein>
<evidence type="ECO:0000256" key="7">
    <source>
        <dbReference type="SAM" id="Phobius"/>
    </source>
</evidence>
<comment type="similarity">
    <text evidence="2">Belongs to the SURF4 family.</text>
</comment>
<evidence type="ECO:0000256" key="1">
    <source>
        <dbReference type="ARBA" id="ARBA00004141"/>
    </source>
</evidence>
<name>A0A4V4NFT3_9ASCO</name>
<keyword evidence="4 7" id="KW-1133">Transmembrane helix</keyword>
<evidence type="ECO:0000256" key="5">
    <source>
        <dbReference type="ARBA" id="ARBA00023136"/>
    </source>
</evidence>
<dbReference type="STRING" id="52247.A0A4V4NFT3"/>
<keyword evidence="9" id="KW-1185">Reference proteome</keyword>
<comment type="caution">
    <text evidence="8">The sequence shown here is derived from an EMBL/GenBank/DDBJ whole genome shotgun (WGS) entry which is preliminary data.</text>
</comment>
<evidence type="ECO:0000313" key="9">
    <source>
        <dbReference type="Proteomes" id="UP000307173"/>
    </source>
</evidence>
<sequence>MSYRGPNNAKNPYQPTDGQQGMYTQQPLASHSPLDHHIPHSVRKSTSPLDFINSLIPSDHPAVRSFEKFTEQLDTFLDSRLGFAKPYVPAIGRFFIVATFYEDSFRIMTQWKEQVYYLSTFRHLYSWIVKLFLFFNIITMIVGSTFVILRRQPFPASLSLASIVLLQGLIYGLFFDPSFFLRNISVIGGLLLALSDSLVIDKRSLSMPGLPMLETKDLNKKYFLLAGRIMLIVLFLTFTLSISWSIINLLIIIIGFFACVSIAIGYKTKFSASFLTLLLTIHNCLTNHYWTYGYNDTRRDYLRYEFFQTLSIIGGLLLIVNTGAGELSIDEKKKKF</sequence>
<dbReference type="Pfam" id="PF02077">
    <property type="entry name" value="SURF4"/>
    <property type="match status" value="1"/>
</dbReference>
<feature type="transmembrane region" description="Helical" evidence="7">
    <location>
        <begin position="127"/>
        <end position="149"/>
    </location>
</feature>
<reference evidence="8 9" key="1">
    <citation type="journal article" date="2019" name="Front. Genet.">
        <title>Whole-Genome Sequencing of the Opportunistic Yeast Pathogen Candida inconspicua Uncovers Its Hybrid Origin.</title>
        <authorList>
            <person name="Mixao V."/>
            <person name="Hansen A.P."/>
            <person name="Saus E."/>
            <person name="Boekhout T."/>
            <person name="Lass-Florl C."/>
            <person name="Gabaldon T."/>
        </authorList>
    </citation>
    <scope>NUCLEOTIDE SEQUENCE [LARGE SCALE GENOMIC DNA]</scope>
    <source>
        <strain evidence="8 9">CBS 180</strain>
    </source>
</reference>
<gene>
    <name evidence="8" type="ORF">CANINC_002128</name>
</gene>
<dbReference type="GO" id="GO:0016020">
    <property type="term" value="C:membrane"/>
    <property type="evidence" value="ECO:0007669"/>
    <property type="project" value="UniProtKB-SubCell"/>
</dbReference>
<feature type="compositionally biased region" description="Polar residues" evidence="6">
    <location>
        <begin position="8"/>
        <end position="29"/>
    </location>
</feature>
<feature type="transmembrane region" description="Helical" evidence="7">
    <location>
        <begin position="222"/>
        <end position="240"/>
    </location>
</feature>
<feature type="transmembrane region" description="Helical" evidence="7">
    <location>
        <begin position="156"/>
        <end position="174"/>
    </location>
</feature>
<evidence type="ECO:0000313" key="8">
    <source>
        <dbReference type="EMBL" id="TID29171.1"/>
    </source>
</evidence>
<feature type="transmembrane region" description="Helical" evidence="7">
    <location>
        <begin position="272"/>
        <end position="290"/>
    </location>
</feature>
<evidence type="ECO:0000256" key="4">
    <source>
        <dbReference type="ARBA" id="ARBA00022989"/>
    </source>
</evidence>
<dbReference type="PROSITE" id="PS01339">
    <property type="entry name" value="SURF4"/>
    <property type="match status" value="1"/>
</dbReference>
<dbReference type="EMBL" id="SELW01000331">
    <property type="protein sequence ID" value="TID29171.1"/>
    <property type="molecule type" value="Genomic_DNA"/>
</dbReference>
<proteinExistence type="inferred from homology"/>